<evidence type="ECO:0000256" key="1">
    <source>
        <dbReference type="SAM" id="MobiDB-lite"/>
    </source>
</evidence>
<gene>
    <name evidence="2" type="ORF">ElyMa_003996400</name>
</gene>
<name>A0AAV4FZ88_9GAST</name>
<dbReference type="EMBL" id="BMAT01008133">
    <property type="protein sequence ID" value="GFR78527.1"/>
    <property type="molecule type" value="Genomic_DNA"/>
</dbReference>
<feature type="compositionally biased region" description="Acidic residues" evidence="1">
    <location>
        <begin position="58"/>
        <end position="73"/>
    </location>
</feature>
<dbReference type="AlphaFoldDB" id="A0AAV4FZ88"/>
<evidence type="ECO:0000313" key="2">
    <source>
        <dbReference type="EMBL" id="GFR78527.1"/>
    </source>
</evidence>
<comment type="caution">
    <text evidence="2">The sequence shown here is derived from an EMBL/GenBank/DDBJ whole genome shotgun (WGS) entry which is preliminary data.</text>
</comment>
<dbReference type="Proteomes" id="UP000762676">
    <property type="component" value="Unassembled WGS sequence"/>
</dbReference>
<sequence length="80" mass="9082">MRAKECKAGLDLRLPGSFGVKVIPSINNLQAEDAVWSCCTKFKKIIESSSPQAIWVVYDEDDEDDEDDDDDQKEEEKDTQ</sequence>
<protein>
    <submittedName>
        <fullName evidence="2">Uncharacterized protein</fullName>
    </submittedName>
</protein>
<keyword evidence="3" id="KW-1185">Reference proteome</keyword>
<reference evidence="2 3" key="1">
    <citation type="journal article" date="2021" name="Elife">
        <title>Chloroplast acquisition without the gene transfer in kleptoplastic sea slugs, Plakobranchus ocellatus.</title>
        <authorList>
            <person name="Maeda T."/>
            <person name="Takahashi S."/>
            <person name="Yoshida T."/>
            <person name="Shimamura S."/>
            <person name="Takaki Y."/>
            <person name="Nagai Y."/>
            <person name="Toyoda A."/>
            <person name="Suzuki Y."/>
            <person name="Arimoto A."/>
            <person name="Ishii H."/>
            <person name="Satoh N."/>
            <person name="Nishiyama T."/>
            <person name="Hasebe M."/>
            <person name="Maruyama T."/>
            <person name="Minagawa J."/>
            <person name="Obokata J."/>
            <person name="Shigenobu S."/>
        </authorList>
    </citation>
    <scope>NUCLEOTIDE SEQUENCE [LARGE SCALE GENOMIC DNA]</scope>
</reference>
<evidence type="ECO:0000313" key="3">
    <source>
        <dbReference type="Proteomes" id="UP000762676"/>
    </source>
</evidence>
<accession>A0AAV4FZ88</accession>
<organism evidence="2 3">
    <name type="scientific">Elysia marginata</name>
    <dbReference type="NCBI Taxonomy" id="1093978"/>
    <lineage>
        <taxon>Eukaryota</taxon>
        <taxon>Metazoa</taxon>
        <taxon>Spiralia</taxon>
        <taxon>Lophotrochozoa</taxon>
        <taxon>Mollusca</taxon>
        <taxon>Gastropoda</taxon>
        <taxon>Heterobranchia</taxon>
        <taxon>Euthyneura</taxon>
        <taxon>Panpulmonata</taxon>
        <taxon>Sacoglossa</taxon>
        <taxon>Placobranchoidea</taxon>
        <taxon>Plakobranchidae</taxon>
        <taxon>Elysia</taxon>
    </lineage>
</organism>
<feature type="region of interest" description="Disordered" evidence="1">
    <location>
        <begin position="57"/>
        <end position="80"/>
    </location>
</feature>
<proteinExistence type="predicted"/>